<dbReference type="PANTHER" id="PTHR46847:SF1">
    <property type="entry name" value="D-ALLOSE-BINDING PERIPLASMIC PROTEIN-RELATED"/>
    <property type="match status" value="1"/>
</dbReference>
<dbReference type="PANTHER" id="PTHR46847">
    <property type="entry name" value="D-ALLOSE-BINDING PERIPLASMIC PROTEIN-RELATED"/>
    <property type="match status" value="1"/>
</dbReference>
<dbReference type="InterPro" id="IPR028082">
    <property type="entry name" value="Peripla_BP_I"/>
</dbReference>
<comment type="subcellular location">
    <subcellularLocation>
        <location evidence="1">Cell envelope</location>
    </subcellularLocation>
</comment>
<organism evidence="5 6">
    <name type="scientific">Aquimixticola soesokkakensis</name>
    <dbReference type="NCBI Taxonomy" id="1519096"/>
    <lineage>
        <taxon>Bacteria</taxon>
        <taxon>Pseudomonadati</taxon>
        <taxon>Pseudomonadota</taxon>
        <taxon>Alphaproteobacteria</taxon>
        <taxon>Rhodobacterales</taxon>
        <taxon>Paracoccaceae</taxon>
        <taxon>Aquimixticola</taxon>
    </lineage>
</organism>
<dbReference type="Gene3D" id="3.40.50.2300">
    <property type="match status" value="2"/>
</dbReference>
<dbReference type="EMBL" id="FWFS01000011">
    <property type="protein sequence ID" value="SLN63541.1"/>
    <property type="molecule type" value="Genomic_DNA"/>
</dbReference>
<proteinExistence type="inferred from homology"/>
<evidence type="ECO:0000313" key="6">
    <source>
        <dbReference type="Proteomes" id="UP000193862"/>
    </source>
</evidence>
<dbReference type="GO" id="GO:0030313">
    <property type="term" value="C:cell envelope"/>
    <property type="evidence" value="ECO:0007669"/>
    <property type="project" value="UniProtKB-SubCell"/>
</dbReference>
<name>A0A1Y5TGK3_9RHOB</name>
<dbReference type="InterPro" id="IPR025997">
    <property type="entry name" value="SBP_2_dom"/>
</dbReference>
<comment type="similarity">
    <text evidence="2">Belongs to the bacterial solute-binding protein 2 family.</text>
</comment>
<dbReference type="Proteomes" id="UP000193862">
    <property type="component" value="Unassembled WGS sequence"/>
</dbReference>
<reference evidence="5 6" key="1">
    <citation type="submission" date="2017-03" db="EMBL/GenBank/DDBJ databases">
        <authorList>
            <person name="Afonso C.L."/>
            <person name="Miller P.J."/>
            <person name="Scott M.A."/>
            <person name="Spackman E."/>
            <person name="Goraichik I."/>
            <person name="Dimitrov K.M."/>
            <person name="Suarez D.L."/>
            <person name="Swayne D.E."/>
        </authorList>
    </citation>
    <scope>NUCLEOTIDE SEQUENCE [LARGE SCALE GENOMIC DNA]</scope>
    <source>
        <strain evidence="5 6">CECT 8620</strain>
    </source>
</reference>
<protein>
    <submittedName>
        <fullName evidence="5">D-ribose transporter subunit RbsB</fullName>
    </submittedName>
</protein>
<evidence type="ECO:0000256" key="1">
    <source>
        <dbReference type="ARBA" id="ARBA00004196"/>
    </source>
</evidence>
<keyword evidence="3" id="KW-0732">Signal</keyword>
<dbReference type="SUPFAM" id="SSF53822">
    <property type="entry name" value="Periplasmic binding protein-like I"/>
    <property type="match status" value="1"/>
</dbReference>
<evidence type="ECO:0000256" key="3">
    <source>
        <dbReference type="ARBA" id="ARBA00022729"/>
    </source>
</evidence>
<evidence type="ECO:0000259" key="4">
    <source>
        <dbReference type="Pfam" id="PF13407"/>
    </source>
</evidence>
<sequence length="345" mass="36239">MTDLTLTRRVGLVLRGAVIGGTVVMTAVAASAQETPTPPEAVAQFAPIEAGSGAGVTIGFTQLVQGVPFTEALQKGMEEAAQISGAELITCDSKLDAAEALNCARQFRTRAVDGLVTFQADAAAAANICAEGPQVPVIAIDIEQQPCQTAFVGAANAYAGEIVGSELGRYFKENFDCAHDAWVSLESLAVGVVNDLRMDGMRAGFEAVCGPVNNERIIDTGAGGQTDVAQRQMTDTLTALPGAKRVIVVGINEDVVTGALAAARSQNRTDDLYLGVQNFDPGNCQIWTAPHFIASAAYFPEKYAQLIFPALIKAIKGDSLPPQILVPHEVITPANMHSFYPETSC</sequence>
<dbReference type="AlphaFoldDB" id="A0A1Y5TGK3"/>
<dbReference type="CDD" id="cd01536">
    <property type="entry name" value="PBP1_ABC_sugar_binding-like"/>
    <property type="match status" value="1"/>
</dbReference>
<feature type="domain" description="Periplasmic binding protein" evidence="4">
    <location>
        <begin position="58"/>
        <end position="318"/>
    </location>
</feature>
<accession>A0A1Y5TGK3</accession>
<evidence type="ECO:0000313" key="5">
    <source>
        <dbReference type="EMBL" id="SLN63541.1"/>
    </source>
</evidence>
<dbReference type="GO" id="GO:0030246">
    <property type="term" value="F:carbohydrate binding"/>
    <property type="evidence" value="ECO:0007669"/>
    <property type="project" value="UniProtKB-ARBA"/>
</dbReference>
<gene>
    <name evidence="5" type="ORF">AQS8620_02906</name>
</gene>
<keyword evidence="6" id="KW-1185">Reference proteome</keyword>
<dbReference type="Pfam" id="PF13407">
    <property type="entry name" value="Peripla_BP_4"/>
    <property type="match status" value="1"/>
</dbReference>
<evidence type="ECO:0000256" key="2">
    <source>
        <dbReference type="ARBA" id="ARBA00007639"/>
    </source>
</evidence>